<evidence type="ECO:0000313" key="4">
    <source>
        <dbReference type="Proteomes" id="UP000098205"/>
    </source>
</evidence>
<feature type="domain" description="Parvovirus non-structural protein 1 helicase" evidence="2">
    <location>
        <begin position="60"/>
        <end position="170"/>
    </location>
</feature>
<dbReference type="KEGG" id="vg:19831545"/>
<protein>
    <submittedName>
        <fullName evidence="3">Protein ORF13</fullName>
    </submittedName>
</protein>
<organism evidence="3 4">
    <name type="scientific">Pigeon adenovirus 1</name>
    <dbReference type="NCBI Taxonomy" id="764030"/>
    <lineage>
        <taxon>Viruses</taxon>
        <taxon>Varidnaviria</taxon>
        <taxon>Bamfordvirae</taxon>
        <taxon>Preplasmiviricota</taxon>
        <taxon>Polisuviricotina</taxon>
        <taxon>Pharingeaviricetes</taxon>
        <taxon>Rowavirales</taxon>
        <taxon>Adenoviridae</taxon>
        <taxon>Aviadenovirus</taxon>
        <taxon>Aviadenovirus columbae</taxon>
        <taxon>Pigeon aviadenovirus A</taxon>
    </lineage>
</organism>
<name>X5M4V8_9ADEN</name>
<reference evidence="3 4" key="2">
    <citation type="journal article" date="2010" name="J. Virol. Methods">
        <title>Classification of fowl adenoviruses by use of phylogenetic analysis and high-resolution melting-curve analysis of the hexon L1 gene region.</title>
        <authorList>
            <person name="Marek A."/>
            <person name="Gunes A."/>
            <person name="Schulz E."/>
            <person name="Hess M."/>
        </authorList>
    </citation>
    <scope>NUCLEOTIDE SEQUENCE [LARGE SCALE GENOMIC DNA]</scope>
    <source>
        <strain evidence="3 4">IDA4</strain>
    </source>
</reference>
<dbReference type="GO" id="GO:0019079">
    <property type="term" value="P:viral genome replication"/>
    <property type="evidence" value="ECO:0007669"/>
    <property type="project" value="InterPro"/>
</dbReference>
<dbReference type="InterPro" id="IPR027417">
    <property type="entry name" value="P-loop_NTPase"/>
</dbReference>
<proteinExistence type="predicted"/>
<dbReference type="OrthoDB" id="10522at10239"/>
<evidence type="ECO:0000259" key="2">
    <source>
        <dbReference type="Pfam" id="PF01057"/>
    </source>
</evidence>
<accession>X5M4V8</accession>
<evidence type="ECO:0000313" key="3">
    <source>
        <dbReference type="EMBL" id="CDO33893.1"/>
    </source>
</evidence>
<keyword evidence="4" id="KW-1185">Reference proteome</keyword>
<dbReference type="Pfam" id="PF01057">
    <property type="entry name" value="Parvo_NS1"/>
    <property type="match status" value="1"/>
</dbReference>
<dbReference type="EMBL" id="FN824512">
    <property type="protein sequence ID" value="CDO33893.1"/>
    <property type="molecule type" value="Genomic_DNA"/>
</dbReference>
<reference evidence="3 4" key="3">
    <citation type="journal article" date="2014" name="Virology">
        <title>Complete genome sequences of pigeon adenovirus 1 and duck adenovirus 2 extend the number of species within the genus Aviadenovirus.</title>
        <authorList>
            <person name="Marek A."/>
            <person name="Kajan G.L."/>
            <person name="Kosiol C."/>
            <person name="Harrach B."/>
            <person name="Schlotterer C."/>
            <person name="Hess M."/>
        </authorList>
    </citation>
    <scope>NUCLEOTIDE SEQUENCE [LARGE SCALE GENOMIC DNA]</scope>
    <source>
        <strain evidence="3 4">IDA4</strain>
    </source>
</reference>
<dbReference type="RefSeq" id="YP_009047091.1">
    <property type="nucleotide sequence ID" value="NC_024474.1"/>
</dbReference>
<feature type="compositionally biased region" description="Basic and acidic residues" evidence="1">
    <location>
        <begin position="1"/>
        <end position="10"/>
    </location>
</feature>
<evidence type="ECO:0000256" key="1">
    <source>
        <dbReference type="SAM" id="MobiDB-lite"/>
    </source>
</evidence>
<dbReference type="InterPro" id="IPR001257">
    <property type="entry name" value="Parvovirus_NS1_helicase"/>
</dbReference>
<dbReference type="Gene3D" id="3.40.50.300">
    <property type="entry name" value="P-loop containing nucleotide triphosphate hydrolases"/>
    <property type="match status" value="1"/>
</dbReference>
<reference evidence="3 4" key="1">
    <citation type="journal article" date="1998" name="Avian Pathol.">
        <title>Growth analysis of adenoviruses isolated from pigeons in chicken cells and serological characterization of the isolates.</title>
        <authorList>
            <person name="Hess M."/>
            <person name="Prusas C."/>
            <person name="Monreal G."/>
        </authorList>
    </citation>
    <scope>NUCLEOTIDE SEQUENCE [LARGE SCALE GENOMIC DNA]</scope>
    <source>
        <strain evidence="3 4">IDA4</strain>
    </source>
</reference>
<sequence>MATKRRKEDDSFFVPETPSSTSGASMPLFSPTPESVGSNAADLMIDSLFVEGVAHDLQWTSFSRTLFSEQDRRYILDALKPRFLKHVPLLEQLPALDAGPLASTFYDASLNWYFRLFQRDGYDALSVACVLARWLREQVNTLVLCGGRLSRAKLLFDTLARCFPTAILLDQLSSLDVLADAAPHAPLLCVPYLASPPGPLVTHLLEGNATHALVRGQPRFLPKSQFLVHCLDIAQAHHFVGRNVAVFFLPDAVQEGDECPSARVELRDFVARCSAVSPCLMSLHCKVDTPLCARCAARVG</sequence>
<dbReference type="Proteomes" id="UP000098205">
    <property type="component" value="Segment"/>
</dbReference>
<dbReference type="GeneID" id="19831545"/>
<feature type="region of interest" description="Disordered" evidence="1">
    <location>
        <begin position="1"/>
        <end position="29"/>
    </location>
</feature>
<gene>
    <name evidence="3" type="primary">ORF13</name>
</gene>